<dbReference type="EMBL" id="JAAQTO010000024">
    <property type="protein sequence ID" value="NIC05756.1"/>
    <property type="molecule type" value="Genomic_DNA"/>
</dbReference>
<dbReference type="CDD" id="cd00093">
    <property type="entry name" value="HTH_XRE"/>
    <property type="match status" value="1"/>
</dbReference>
<feature type="domain" description="HTH cro/C1-type" evidence="1">
    <location>
        <begin position="7"/>
        <end position="64"/>
    </location>
</feature>
<name>A0ABX0PRI8_9GAMM</name>
<evidence type="ECO:0000259" key="1">
    <source>
        <dbReference type="PROSITE" id="PS50943"/>
    </source>
</evidence>
<evidence type="ECO:0000313" key="2">
    <source>
        <dbReference type="EMBL" id="NIC05756.1"/>
    </source>
</evidence>
<dbReference type="PROSITE" id="PS50943">
    <property type="entry name" value="HTH_CROC1"/>
    <property type="match status" value="1"/>
</dbReference>
<comment type="caution">
    <text evidence="2">The sequence shown here is derived from an EMBL/GenBank/DDBJ whole genome shotgun (WGS) entry which is preliminary data.</text>
</comment>
<dbReference type="InterPro" id="IPR036286">
    <property type="entry name" value="LexA/Signal_pep-like_sf"/>
</dbReference>
<dbReference type="InterPro" id="IPR010982">
    <property type="entry name" value="Lambda_DNA-bd_dom_sf"/>
</dbReference>
<dbReference type="InterPro" id="IPR001387">
    <property type="entry name" value="Cro/C1-type_HTH"/>
</dbReference>
<dbReference type="SUPFAM" id="SSF47413">
    <property type="entry name" value="lambda repressor-like DNA-binding domains"/>
    <property type="match status" value="1"/>
</dbReference>
<protein>
    <submittedName>
        <fullName evidence="2">Helix-turn-helix domain-containing protein</fullName>
    </submittedName>
</protein>
<dbReference type="Proteomes" id="UP001318321">
    <property type="component" value="Unassembled WGS sequence"/>
</dbReference>
<dbReference type="SMART" id="SM00530">
    <property type="entry name" value="HTH_XRE"/>
    <property type="match status" value="1"/>
</dbReference>
<dbReference type="SUPFAM" id="SSF51306">
    <property type="entry name" value="LexA/Signal peptidase"/>
    <property type="match status" value="1"/>
</dbReference>
<proteinExistence type="predicted"/>
<dbReference type="Pfam" id="PF01381">
    <property type="entry name" value="HTH_3"/>
    <property type="match status" value="1"/>
</dbReference>
<organism evidence="2 3">
    <name type="scientific">Billgrantia bachuensis</name>
    <dbReference type="NCBI Taxonomy" id="2717286"/>
    <lineage>
        <taxon>Bacteria</taxon>
        <taxon>Pseudomonadati</taxon>
        <taxon>Pseudomonadota</taxon>
        <taxon>Gammaproteobacteria</taxon>
        <taxon>Oceanospirillales</taxon>
        <taxon>Halomonadaceae</taxon>
        <taxon>Billgrantia</taxon>
    </lineage>
</organism>
<dbReference type="Gene3D" id="1.10.260.40">
    <property type="entry name" value="lambda repressor-like DNA-binding domains"/>
    <property type="match status" value="1"/>
</dbReference>
<dbReference type="RefSeq" id="WP_167113677.1">
    <property type="nucleotide sequence ID" value="NZ_JAAQTO010000024.1"/>
</dbReference>
<evidence type="ECO:0000313" key="3">
    <source>
        <dbReference type="Proteomes" id="UP001318321"/>
    </source>
</evidence>
<accession>A0ABX0PRI8</accession>
<keyword evidence="3" id="KW-1185">Reference proteome</keyword>
<reference evidence="2 3" key="1">
    <citation type="submission" date="2020-03" db="EMBL/GenBank/DDBJ databases">
        <title>Identification of Halomonas strains.</title>
        <authorList>
            <person name="Xiao Z."/>
            <person name="Dong F."/>
            <person name="Wang Z."/>
            <person name="Zhao J.-Y."/>
        </authorList>
    </citation>
    <scope>NUCLEOTIDE SEQUENCE [LARGE SCALE GENOMIC DNA]</scope>
    <source>
        <strain evidence="2 3">DX6</strain>
    </source>
</reference>
<gene>
    <name evidence="2" type="ORF">HBJ55_09995</name>
</gene>
<sequence>MTFAKRLRRAREAAGLNQTELSKRLKVTPQSVQLWESEGEKSTTPRTNRVRQIAKTLGVREDWLLFGRGEGLAHAPPRWAREVPLFRLSEIGPESRQGCHPPKVLCPTPCSPSAFAVQLDDSCLIPDSLPGDTLFVDPDVLPRHGDLVITRPDGDDDSKIENHPSRDRKLVGTVIYLGRHTIK</sequence>